<evidence type="ECO:0000256" key="3">
    <source>
        <dbReference type="ARBA" id="ARBA00022597"/>
    </source>
</evidence>
<keyword evidence="5" id="KW-0472">Membrane</keyword>
<keyword evidence="5" id="KW-1003">Cell membrane</keyword>
<dbReference type="Pfam" id="PF13416">
    <property type="entry name" value="SBP_bac_8"/>
    <property type="match status" value="1"/>
</dbReference>
<evidence type="ECO:0000313" key="7">
    <source>
        <dbReference type="Proteomes" id="UP000657177"/>
    </source>
</evidence>
<protein>
    <recommendedName>
        <fullName evidence="5">Maltodextrin-binding protein</fullName>
    </recommendedName>
</protein>
<keyword evidence="3 5" id="KW-0762">Sugar transport</keyword>
<dbReference type="PRINTS" id="PR00181">
    <property type="entry name" value="MALTOSEBP"/>
</dbReference>
<accession>A0A8J6LN22</accession>
<dbReference type="Proteomes" id="UP000657177">
    <property type="component" value="Unassembled WGS sequence"/>
</dbReference>
<dbReference type="PANTHER" id="PTHR30061:SF50">
    <property type="entry name" value="MALTOSE_MALTODEXTRIN-BINDING PERIPLASMIC PROTEIN"/>
    <property type="match status" value="1"/>
</dbReference>
<evidence type="ECO:0000256" key="4">
    <source>
        <dbReference type="ARBA" id="ARBA00022729"/>
    </source>
</evidence>
<proteinExistence type="inferred from homology"/>
<dbReference type="InterPro" id="IPR006060">
    <property type="entry name" value="Maltose/Cyclodextrin-bd"/>
</dbReference>
<keyword evidence="2 5" id="KW-0813">Transport</keyword>
<reference evidence="6" key="1">
    <citation type="submission" date="2020-06" db="EMBL/GenBank/DDBJ databases">
        <title>Novel chitinolytic bacterium.</title>
        <authorList>
            <person name="Ungkulpasvich U."/>
            <person name="Kosugi A."/>
            <person name="Uke A."/>
        </authorList>
    </citation>
    <scope>NUCLEOTIDE SEQUENCE</scope>
    <source>
        <strain evidence="6">UUS1-1</strain>
    </source>
</reference>
<keyword evidence="7" id="KW-1185">Reference proteome</keyword>
<dbReference type="GO" id="GO:0015768">
    <property type="term" value="P:maltose transport"/>
    <property type="evidence" value="ECO:0007669"/>
    <property type="project" value="TreeGrafter"/>
</dbReference>
<keyword evidence="5" id="KW-0449">Lipoprotein</keyword>
<gene>
    <name evidence="6" type="ORF">G5B42_07960</name>
</gene>
<comment type="subcellular location">
    <subcellularLocation>
        <location evidence="5">Cell membrane</location>
        <topology evidence="5">Lipid-anchor</topology>
    </subcellularLocation>
</comment>
<dbReference type="PANTHER" id="PTHR30061">
    <property type="entry name" value="MALTOSE-BINDING PERIPLASMIC PROTEIN"/>
    <property type="match status" value="1"/>
</dbReference>
<dbReference type="GO" id="GO:0055052">
    <property type="term" value="C:ATP-binding cassette (ABC) transporter complex, substrate-binding subunit-containing"/>
    <property type="evidence" value="ECO:0007669"/>
    <property type="project" value="TreeGrafter"/>
</dbReference>
<dbReference type="Gene3D" id="3.40.190.10">
    <property type="entry name" value="Periplasmic binding protein-like II"/>
    <property type="match status" value="2"/>
</dbReference>
<comment type="caution">
    <text evidence="6">The sequence shown here is derived from an EMBL/GenBank/DDBJ whole genome shotgun (WGS) entry which is preliminary data.</text>
</comment>
<keyword evidence="4" id="KW-0732">Signal</keyword>
<dbReference type="GO" id="GO:0015144">
    <property type="term" value="F:carbohydrate transmembrane transporter activity"/>
    <property type="evidence" value="ECO:0007669"/>
    <property type="project" value="InterPro"/>
</dbReference>
<evidence type="ECO:0000256" key="2">
    <source>
        <dbReference type="ARBA" id="ARBA00022448"/>
    </source>
</evidence>
<sequence length="405" mass="45557">MKNKKVMLLALLLGLVALIAPTISLSATKLVVWESSGPEEDWVRKMGELYYKETGVQVEVHPVDQLAQSDKLALDGPAGKGADIVVWPHDKLGTTIEQGLLWPLPEEKLDLSKFTPSAVEAMRYQGKLYGLPYAMEALALVYNPDLLPTVPETFDELLEIAKKFNDPKKNQWGFMFDMFDFYYAYGFFGGYGAYVFKNTPNGLDPDDIGLANAGAVQAVKFLKELRDSGLIPEGTTKDVYQGLFIEGRLMAHINGPWAYAQFEEAGAKYAVAPLPKLRNGKYPQTFIGVKGYYISAFSNQKEEALKFIQWLTSKENSFKHYQDTSIIPSREDVLSMPEFQQNKTIQAFAIQATRSIPMPNIPEMREVWDPMANAITFVLRNNQKPEEVLPICVEQIKEGIAMMKR</sequence>
<evidence type="ECO:0000256" key="1">
    <source>
        <dbReference type="ARBA" id="ARBA00008520"/>
    </source>
</evidence>
<dbReference type="GO" id="GO:1901982">
    <property type="term" value="F:maltose binding"/>
    <property type="evidence" value="ECO:0007669"/>
    <property type="project" value="TreeGrafter"/>
</dbReference>
<dbReference type="InterPro" id="IPR006059">
    <property type="entry name" value="SBP"/>
</dbReference>
<dbReference type="RefSeq" id="WP_181339939.1">
    <property type="nucleotide sequence ID" value="NZ_JAAKDE010000015.1"/>
</dbReference>
<evidence type="ECO:0000313" key="6">
    <source>
        <dbReference type="EMBL" id="MBA2133473.1"/>
    </source>
</evidence>
<dbReference type="GO" id="GO:0042956">
    <property type="term" value="P:maltodextrin transmembrane transport"/>
    <property type="evidence" value="ECO:0007669"/>
    <property type="project" value="TreeGrafter"/>
</dbReference>
<dbReference type="SUPFAM" id="SSF53850">
    <property type="entry name" value="Periplasmic binding protein-like II"/>
    <property type="match status" value="1"/>
</dbReference>
<dbReference type="EMBL" id="JAAKDE010000015">
    <property type="protein sequence ID" value="MBA2133473.1"/>
    <property type="molecule type" value="Genomic_DNA"/>
</dbReference>
<dbReference type="AlphaFoldDB" id="A0A8J6LN22"/>
<evidence type="ECO:0000256" key="5">
    <source>
        <dbReference type="RuleBase" id="RU365005"/>
    </source>
</evidence>
<comment type="similarity">
    <text evidence="1 5">Belongs to the bacterial solute-binding protein 1 family.</text>
</comment>
<organism evidence="6 7">
    <name type="scientific">Capillibacterium thermochitinicola</name>
    <dbReference type="NCBI Taxonomy" id="2699427"/>
    <lineage>
        <taxon>Bacteria</taxon>
        <taxon>Bacillati</taxon>
        <taxon>Bacillota</taxon>
        <taxon>Capillibacterium</taxon>
    </lineage>
</organism>
<name>A0A8J6LN22_9FIRM</name>